<comment type="similarity">
    <text evidence="2">Belongs to the perilipin family.</text>
</comment>
<feature type="compositionally biased region" description="Basic and acidic residues" evidence="4">
    <location>
        <begin position="329"/>
        <end position="353"/>
    </location>
</feature>
<dbReference type="Pfam" id="PF03036">
    <property type="entry name" value="Perilipin"/>
    <property type="match status" value="1"/>
</dbReference>
<keyword evidence="3" id="KW-0551">Lipid droplet</keyword>
<name>A0A151M983_ALLMI</name>
<dbReference type="AlphaFoldDB" id="A0A151M983"/>
<dbReference type="InterPro" id="IPR042998">
    <property type="entry name" value="PLIN1"/>
</dbReference>
<dbReference type="Proteomes" id="UP000050525">
    <property type="component" value="Unassembled WGS sequence"/>
</dbReference>
<proteinExistence type="inferred from homology"/>
<evidence type="ECO:0000256" key="3">
    <source>
        <dbReference type="ARBA" id="ARBA00022677"/>
    </source>
</evidence>
<dbReference type="InterPro" id="IPR004279">
    <property type="entry name" value="Perilipin"/>
</dbReference>
<dbReference type="OrthoDB" id="376826at2759"/>
<reference evidence="5 6" key="1">
    <citation type="journal article" date="2012" name="Genome Biol.">
        <title>Sequencing three crocodilian genomes to illuminate the evolution of archosaurs and amniotes.</title>
        <authorList>
            <person name="St John J.A."/>
            <person name="Braun E.L."/>
            <person name="Isberg S.R."/>
            <person name="Miles L.G."/>
            <person name="Chong A.Y."/>
            <person name="Gongora J."/>
            <person name="Dalzell P."/>
            <person name="Moran C."/>
            <person name="Bed'hom B."/>
            <person name="Abzhanov A."/>
            <person name="Burgess S.C."/>
            <person name="Cooksey A.M."/>
            <person name="Castoe T.A."/>
            <person name="Crawford N.G."/>
            <person name="Densmore L.D."/>
            <person name="Drew J.C."/>
            <person name="Edwards S.V."/>
            <person name="Faircloth B.C."/>
            <person name="Fujita M.K."/>
            <person name="Greenwold M.J."/>
            <person name="Hoffmann F.G."/>
            <person name="Howard J.M."/>
            <person name="Iguchi T."/>
            <person name="Janes D.E."/>
            <person name="Khan S.Y."/>
            <person name="Kohno S."/>
            <person name="de Koning A.J."/>
            <person name="Lance S.L."/>
            <person name="McCarthy F.M."/>
            <person name="McCormack J.E."/>
            <person name="Merchant M.E."/>
            <person name="Peterson D.G."/>
            <person name="Pollock D.D."/>
            <person name="Pourmand N."/>
            <person name="Raney B.J."/>
            <person name="Roessler K.A."/>
            <person name="Sanford J.R."/>
            <person name="Sawyer R.H."/>
            <person name="Schmidt C.J."/>
            <person name="Triplett E.W."/>
            <person name="Tuberville T.D."/>
            <person name="Venegas-Anaya M."/>
            <person name="Howard J.T."/>
            <person name="Jarvis E.D."/>
            <person name="Guillette L.J.Jr."/>
            <person name="Glenn T.C."/>
            <person name="Green R.E."/>
            <person name="Ray D.A."/>
        </authorList>
    </citation>
    <scope>NUCLEOTIDE SEQUENCE [LARGE SCALE GENOMIC DNA]</scope>
    <source>
        <strain evidence="5">KSC_2009_1</strain>
    </source>
</reference>
<evidence type="ECO:0000256" key="4">
    <source>
        <dbReference type="SAM" id="MobiDB-lite"/>
    </source>
</evidence>
<protein>
    <submittedName>
        <fullName evidence="5">Perilipin-1 isoform A</fullName>
    </submittedName>
</protein>
<organism evidence="5 6">
    <name type="scientific">Alligator mississippiensis</name>
    <name type="common">American alligator</name>
    <dbReference type="NCBI Taxonomy" id="8496"/>
    <lineage>
        <taxon>Eukaryota</taxon>
        <taxon>Metazoa</taxon>
        <taxon>Chordata</taxon>
        <taxon>Craniata</taxon>
        <taxon>Vertebrata</taxon>
        <taxon>Euteleostomi</taxon>
        <taxon>Archelosauria</taxon>
        <taxon>Archosauria</taxon>
        <taxon>Crocodylia</taxon>
        <taxon>Alligatoridae</taxon>
        <taxon>Alligatorinae</taxon>
        <taxon>Alligator</taxon>
    </lineage>
</organism>
<comment type="caution">
    <text evidence="5">The sequence shown here is derived from an EMBL/GenBank/DDBJ whole genome shotgun (WGS) entry which is preliminary data.</text>
</comment>
<dbReference type="EMBL" id="AKHW03006295">
    <property type="protein sequence ID" value="KYO21088.1"/>
    <property type="molecule type" value="Genomic_DNA"/>
</dbReference>
<evidence type="ECO:0000313" key="6">
    <source>
        <dbReference type="Proteomes" id="UP000050525"/>
    </source>
</evidence>
<dbReference type="GO" id="GO:0006629">
    <property type="term" value="P:lipid metabolic process"/>
    <property type="evidence" value="ECO:0007669"/>
    <property type="project" value="InterPro"/>
</dbReference>
<comment type="subcellular location">
    <subcellularLocation>
        <location evidence="1">Lipid droplet</location>
    </subcellularLocation>
</comment>
<dbReference type="PANTHER" id="PTHR47138:SF1">
    <property type="entry name" value="PERILIPIN-1"/>
    <property type="match status" value="1"/>
</dbReference>
<gene>
    <name evidence="5" type="primary">PLIN1-1</name>
    <name evidence="5" type="ORF">Y1Q_0001392</name>
</gene>
<evidence type="ECO:0000256" key="1">
    <source>
        <dbReference type="ARBA" id="ARBA00004502"/>
    </source>
</evidence>
<evidence type="ECO:0000313" key="5">
    <source>
        <dbReference type="EMBL" id="KYO21088.1"/>
    </source>
</evidence>
<dbReference type="GO" id="GO:0005811">
    <property type="term" value="C:lipid droplet"/>
    <property type="evidence" value="ECO:0007669"/>
    <property type="project" value="UniProtKB-SubCell"/>
</dbReference>
<keyword evidence="6" id="KW-1185">Reference proteome</keyword>
<evidence type="ECO:0000256" key="2">
    <source>
        <dbReference type="ARBA" id="ARBA00006311"/>
    </source>
</evidence>
<dbReference type="SUPFAM" id="SSF109775">
    <property type="entry name" value="Mannose-6-phosphate receptor binding protein 1 (Tip47), C-terminal domain"/>
    <property type="match status" value="1"/>
</dbReference>
<dbReference type="PANTHER" id="PTHR47138">
    <property type="entry name" value="PERILIPIN-1"/>
    <property type="match status" value="1"/>
</dbReference>
<feature type="region of interest" description="Disordered" evidence="4">
    <location>
        <begin position="321"/>
        <end position="358"/>
    </location>
</feature>
<feature type="region of interest" description="Disordered" evidence="4">
    <location>
        <begin position="236"/>
        <end position="256"/>
    </location>
</feature>
<feature type="compositionally biased region" description="Low complexity" evidence="4">
    <location>
        <begin position="237"/>
        <end position="255"/>
    </location>
</feature>
<accession>A0A151M983</accession>
<dbReference type="STRING" id="8496.A0A151M983"/>
<feature type="region of interest" description="Disordered" evidence="4">
    <location>
        <begin position="436"/>
        <end position="460"/>
    </location>
</feature>
<sequence length="557" mass="60274">MAAKKNWTTQNGSAKEMLEVKRKVPMSAGRHGSNKHCFLSAACPSAVGVVGLAVENVLQRVLQLPVVSSTRESLQRTYASTKEAHPLVASVCEAYEKGMQGASSLAAWSMEPVVRRLEPQFSAANTLACRGLDHLEQKIPALQYPVEKIASKLKDSISTPLQSAKSTIGSSVLGALDKILGLAAEGYELTRSTATSTAEYAWSSRVSQMAATGVDTALGKLEKLVAFLLPEEDCQPAQKPAGAQGSKAAASQAQPELSTLHRIGTLTSTVSYHAYQQAARAIQHTKAKGQELALWIPGLGGMAKQSTAKAQQVLSDVQHAASGWLSRRQSKEPEQQPKEMKKKESEAREKAESSRIPSLVGSMAQTLQAAYLPAISSMKKVPSATWDAAGGLLQLTPNKAASIAREKVGALGGTLRSALGILSHYVPLPSLQLKEKETPCGSKPIPGLHKRKEGSKPETPLAQEKVLLRVEWRASRGHHPLSFLDLEDPLFLQPFPFQRQTLHRALALEPEYTISRKSTFSPYSSRRVSEGSHRFCSEPIYTRAHYSSLYSTAIKKD</sequence>